<feature type="transmembrane region" description="Helical" evidence="6">
    <location>
        <begin position="20"/>
        <end position="41"/>
    </location>
</feature>
<feature type="compositionally biased region" description="Low complexity" evidence="5">
    <location>
        <begin position="331"/>
        <end position="341"/>
    </location>
</feature>
<name>A0A915E9H6_9BILA</name>
<dbReference type="InterPro" id="IPR019424">
    <property type="entry name" value="7TM_GPCR_Srsx"/>
</dbReference>
<dbReference type="PANTHER" id="PTHR23360:SF29">
    <property type="entry name" value="G_PROTEIN_RECEP_F1_2 DOMAIN-CONTAINING PROTEIN"/>
    <property type="match status" value="1"/>
</dbReference>
<evidence type="ECO:0000256" key="6">
    <source>
        <dbReference type="SAM" id="Phobius"/>
    </source>
</evidence>
<keyword evidence="4 6" id="KW-0472">Membrane</keyword>
<protein>
    <submittedName>
        <fullName evidence="9">G-protein coupled receptors family 1 profile domain-containing protein</fullName>
    </submittedName>
</protein>
<accession>A0A915E9H6</accession>
<comment type="subcellular location">
    <subcellularLocation>
        <location evidence="1">Membrane</location>
    </subcellularLocation>
</comment>
<reference evidence="9" key="1">
    <citation type="submission" date="2022-11" db="UniProtKB">
        <authorList>
            <consortium name="WormBaseParasite"/>
        </authorList>
    </citation>
    <scope>IDENTIFICATION</scope>
</reference>
<dbReference type="PROSITE" id="PS50262">
    <property type="entry name" value="G_PROTEIN_RECEP_F1_2"/>
    <property type="match status" value="1"/>
</dbReference>
<evidence type="ECO:0000256" key="4">
    <source>
        <dbReference type="ARBA" id="ARBA00023136"/>
    </source>
</evidence>
<feature type="transmembrane region" description="Helical" evidence="6">
    <location>
        <begin position="271"/>
        <end position="289"/>
    </location>
</feature>
<dbReference type="Gene3D" id="1.20.1070.10">
    <property type="entry name" value="Rhodopsin 7-helix transmembrane proteins"/>
    <property type="match status" value="1"/>
</dbReference>
<feature type="transmembrane region" description="Helical" evidence="6">
    <location>
        <begin position="53"/>
        <end position="74"/>
    </location>
</feature>
<dbReference type="Pfam" id="PF10320">
    <property type="entry name" value="7TM_GPCR_Srsx"/>
    <property type="match status" value="1"/>
</dbReference>
<feature type="transmembrane region" description="Helical" evidence="6">
    <location>
        <begin position="110"/>
        <end position="133"/>
    </location>
</feature>
<dbReference type="InterPro" id="IPR047130">
    <property type="entry name" value="7TM_GPCR_Srsx_nematod"/>
</dbReference>
<evidence type="ECO:0000313" key="9">
    <source>
        <dbReference type="WBParaSite" id="jg3788"/>
    </source>
</evidence>
<dbReference type="SUPFAM" id="SSF81321">
    <property type="entry name" value="Family A G protein-coupled receptor-like"/>
    <property type="match status" value="1"/>
</dbReference>
<feature type="domain" description="G-protein coupled receptors family 1 profile" evidence="7">
    <location>
        <begin position="30"/>
        <end position="286"/>
    </location>
</feature>
<dbReference type="WBParaSite" id="jg3788">
    <property type="protein sequence ID" value="jg3788"/>
    <property type="gene ID" value="jg3788"/>
</dbReference>
<evidence type="ECO:0000313" key="8">
    <source>
        <dbReference type="Proteomes" id="UP000887574"/>
    </source>
</evidence>
<evidence type="ECO:0000256" key="5">
    <source>
        <dbReference type="SAM" id="MobiDB-lite"/>
    </source>
</evidence>
<dbReference type="Proteomes" id="UP000887574">
    <property type="component" value="Unplaced"/>
</dbReference>
<evidence type="ECO:0000256" key="2">
    <source>
        <dbReference type="ARBA" id="ARBA00022692"/>
    </source>
</evidence>
<dbReference type="GO" id="GO:0016020">
    <property type="term" value="C:membrane"/>
    <property type="evidence" value="ECO:0007669"/>
    <property type="project" value="UniProtKB-SubCell"/>
</dbReference>
<evidence type="ECO:0000256" key="1">
    <source>
        <dbReference type="ARBA" id="ARBA00004370"/>
    </source>
</evidence>
<feature type="transmembrane region" description="Helical" evidence="6">
    <location>
        <begin position="235"/>
        <end position="259"/>
    </location>
</feature>
<sequence>MEPLNSRYTDDELLTLIQWHTVDTFVGLIGTLICLPTLFVFISSKKFFINNKLLTLLAISDFLTCLGILMVGFMRKNMFTAAMETGRVPIESSWSCAWKPFVWLRLLGSLIPPGIVLWISVERFLAVFCPLFYRSNIKKHSSVPPIGIVVYTSIAVVVAYSIAWYNRNNPDGAPFYCGRKVSFSIVFTTYVYAADVAGFVLALVLNCLTLCKLGDLYARRKNRFEVHRQLKRIRYMVVISLISTLTVAIPNALSLSSAWFGRLDIYLSEPAVWMIAFKSSINFFVYLVLKSEFRQRVYEILGCLNGVDQEHKREQQVFDVSTLPARTHHGSATSTTSTAPAIDERNANPAANKP</sequence>
<feature type="transmembrane region" description="Helical" evidence="6">
    <location>
        <begin position="145"/>
        <end position="165"/>
    </location>
</feature>
<organism evidence="8 9">
    <name type="scientific">Ditylenchus dipsaci</name>
    <dbReference type="NCBI Taxonomy" id="166011"/>
    <lineage>
        <taxon>Eukaryota</taxon>
        <taxon>Metazoa</taxon>
        <taxon>Ecdysozoa</taxon>
        <taxon>Nematoda</taxon>
        <taxon>Chromadorea</taxon>
        <taxon>Rhabditida</taxon>
        <taxon>Tylenchina</taxon>
        <taxon>Tylenchomorpha</taxon>
        <taxon>Sphaerularioidea</taxon>
        <taxon>Anguinidae</taxon>
        <taxon>Anguininae</taxon>
        <taxon>Ditylenchus</taxon>
    </lineage>
</organism>
<evidence type="ECO:0000259" key="7">
    <source>
        <dbReference type="PROSITE" id="PS50262"/>
    </source>
</evidence>
<keyword evidence="8" id="KW-1185">Reference proteome</keyword>
<feature type="transmembrane region" description="Helical" evidence="6">
    <location>
        <begin position="185"/>
        <end position="214"/>
    </location>
</feature>
<dbReference type="PANTHER" id="PTHR23360">
    <property type="entry name" value="G-PROTEIN COUPLED RECEPTORS FAMILY 1 PROFILE DOMAIN-CONTAINING PROTEIN-RELATED"/>
    <property type="match status" value="1"/>
</dbReference>
<keyword evidence="2 6" id="KW-0812">Transmembrane</keyword>
<dbReference type="InterPro" id="IPR017452">
    <property type="entry name" value="GPCR_Rhodpsn_7TM"/>
</dbReference>
<feature type="region of interest" description="Disordered" evidence="5">
    <location>
        <begin position="326"/>
        <end position="354"/>
    </location>
</feature>
<keyword evidence="3 6" id="KW-1133">Transmembrane helix</keyword>
<dbReference type="AlphaFoldDB" id="A0A915E9H6"/>
<proteinExistence type="predicted"/>
<evidence type="ECO:0000256" key="3">
    <source>
        <dbReference type="ARBA" id="ARBA00022989"/>
    </source>
</evidence>